<evidence type="ECO:0000313" key="4">
    <source>
        <dbReference type="EMBL" id="AUX22452.1"/>
    </source>
</evidence>
<dbReference type="InterPro" id="IPR000408">
    <property type="entry name" value="Reg_chr_condens"/>
</dbReference>
<name>A0A4V0NDF1_SORCE</name>
<proteinExistence type="predicted"/>
<dbReference type="PROSITE" id="PS50012">
    <property type="entry name" value="RCC1_3"/>
    <property type="match status" value="7"/>
</dbReference>
<dbReference type="InterPro" id="IPR011936">
    <property type="entry name" value="Myxo_disulph_rpt"/>
</dbReference>
<keyword evidence="3" id="KW-1015">Disulfide bond</keyword>
<dbReference type="GO" id="GO:0005737">
    <property type="term" value="C:cytoplasm"/>
    <property type="evidence" value="ECO:0007669"/>
    <property type="project" value="TreeGrafter"/>
</dbReference>
<evidence type="ECO:0008006" key="6">
    <source>
        <dbReference type="Google" id="ProtNLM"/>
    </source>
</evidence>
<evidence type="ECO:0000256" key="2">
    <source>
        <dbReference type="ARBA" id="ARBA00022737"/>
    </source>
</evidence>
<accession>A0A4V0NDF1</accession>
<keyword evidence="1" id="KW-0732">Signal</keyword>
<dbReference type="PRINTS" id="PR00633">
    <property type="entry name" value="RCCNDNSATION"/>
</dbReference>
<sequence>MTRPACRARWPRAFVLPLCGGAVMSAMRRGTVGAAAALVAAASCGHEAGLREGLPFDAGCLTVADCRAAEPACRTAVACQEGACVFEDAAEGKPLPEQIAGDCAQRVCDGAGSARQAPLPTDVPDDGNACTIDACDGATPVHTPGDSVPCYSGPEGTDGIGACRAGLQRCDERGNPVGGCEGEVTPQPEVCGGGGDDEDCDGETNEDGDDCACGDGWVSAGEECDDGGVVDGDGCAASCERERVVTLAAGYFHTCVALNTGRIKCWGYNGGGQLGLGDIVSRGGLPGQMGSELPVTDLGADAKVESLALGSGHTCARLTTGAVKCWGTSAAGALGLGPVASLGAAANQMGDLLEAVNLGGVAASVAAGAAHTCAIASDATRCWGYNEHGQLGLGDKEDRLLAQGPDVSLGGGNVALSLALGETHTCARLNGGAVKCWGANSAGQLGLGDMDFRGDDPDEMGDALPAVDLGGEPAQALSAGRFHTCALLTGGRVKCWGHNAYGQLGAGDRFHRGTDTSHMGEHLDVVDVGAPITQLALGEFHTCALLADGRVKCWGRNDLGQLGLGDMLDRGGAPGELGDALPPVDLGEGATAQAITAGAQHTCALLTDGRVKCWGRNDFGQLGLGDALPRGHEPGTMGDALPAVSLFASP</sequence>
<evidence type="ECO:0000256" key="3">
    <source>
        <dbReference type="ARBA" id="ARBA00023157"/>
    </source>
</evidence>
<dbReference type="NCBIfam" id="TIGR02232">
    <property type="entry name" value="myxo_disulf_rpt"/>
    <property type="match status" value="1"/>
</dbReference>
<dbReference type="Pfam" id="PF13540">
    <property type="entry name" value="RCC1_2"/>
    <property type="match status" value="6"/>
</dbReference>
<protein>
    <recommendedName>
        <fullName evidence="6">BNR repeat domain protein</fullName>
    </recommendedName>
</protein>
<dbReference type="Gene3D" id="2.130.10.30">
    <property type="entry name" value="Regulator of chromosome condensation 1/beta-lactamase-inhibitor protein II"/>
    <property type="match status" value="2"/>
</dbReference>
<evidence type="ECO:0000313" key="5">
    <source>
        <dbReference type="Proteomes" id="UP000295781"/>
    </source>
</evidence>
<evidence type="ECO:0000256" key="1">
    <source>
        <dbReference type="ARBA" id="ARBA00022729"/>
    </source>
</evidence>
<dbReference type="PANTHER" id="PTHR45982:SF1">
    <property type="entry name" value="REGULATOR OF CHROMOSOME CONDENSATION"/>
    <property type="match status" value="1"/>
</dbReference>
<organism evidence="4 5">
    <name type="scientific">Sorangium cellulosum</name>
    <name type="common">Polyangium cellulosum</name>
    <dbReference type="NCBI Taxonomy" id="56"/>
    <lineage>
        <taxon>Bacteria</taxon>
        <taxon>Pseudomonadati</taxon>
        <taxon>Myxococcota</taxon>
        <taxon>Polyangia</taxon>
        <taxon>Polyangiales</taxon>
        <taxon>Polyangiaceae</taxon>
        <taxon>Sorangium</taxon>
    </lineage>
</organism>
<dbReference type="InterPro" id="IPR051553">
    <property type="entry name" value="Ran_GTPase-activating"/>
</dbReference>
<dbReference type="PANTHER" id="PTHR45982">
    <property type="entry name" value="REGULATOR OF CHROMOSOME CONDENSATION"/>
    <property type="match status" value="1"/>
</dbReference>
<reference evidence="4 5" key="1">
    <citation type="submission" date="2015-09" db="EMBL/GenBank/DDBJ databases">
        <title>Sorangium comparison.</title>
        <authorList>
            <person name="Zaburannyi N."/>
            <person name="Bunk B."/>
            <person name="Overmann J."/>
            <person name="Mueller R."/>
        </authorList>
    </citation>
    <scope>NUCLEOTIDE SEQUENCE [LARGE SCALE GENOMIC DNA]</scope>
    <source>
        <strain evidence="4 5">So ceGT47</strain>
    </source>
</reference>
<dbReference type="InterPro" id="IPR009091">
    <property type="entry name" value="RCC1/BLIP-II"/>
</dbReference>
<dbReference type="EMBL" id="CP012670">
    <property type="protein sequence ID" value="AUX22452.1"/>
    <property type="molecule type" value="Genomic_DNA"/>
</dbReference>
<keyword evidence="2" id="KW-0677">Repeat</keyword>
<dbReference type="GO" id="GO:0005085">
    <property type="term" value="F:guanyl-nucleotide exchange factor activity"/>
    <property type="evidence" value="ECO:0007669"/>
    <property type="project" value="TreeGrafter"/>
</dbReference>
<dbReference type="Proteomes" id="UP000295781">
    <property type="component" value="Chromosome"/>
</dbReference>
<dbReference type="AlphaFoldDB" id="A0A4V0NDF1"/>
<gene>
    <name evidence="4" type="ORF">SOCEGT47_029550</name>
</gene>
<dbReference type="SUPFAM" id="SSF50985">
    <property type="entry name" value="RCC1/BLIP-II"/>
    <property type="match status" value="1"/>
</dbReference>